<evidence type="ECO:0000256" key="8">
    <source>
        <dbReference type="ARBA" id="ARBA00022946"/>
    </source>
</evidence>
<evidence type="ECO:0000313" key="15">
    <source>
        <dbReference type="RefSeq" id="XP_028145825.1"/>
    </source>
</evidence>
<evidence type="ECO:0000256" key="3">
    <source>
        <dbReference type="ARBA" id="ARBA00022552"/>
    </source>
</evidence>
<dbReference type="InterPro" id="IPR001737">
    <property type="entry name" value="KsgA/Erm"/>
</dbReference>
<evidence type="ECO:0000256" key="12">
    <source>
        <dbReference type="ARBA" id="ARBA00029708"/>
    </source>
</evidence>
<dbReference type="Gene3D" id="3.40.50.150">
    <property type="entry name" value="Vaccinia Virus protein VP39"/>
    <property type="match status" value="1"/>
</dbReference>
<keyword evidence="9" id="KW-0805">Transcription regulation</keyword>
<proteinExistence type="predicted"/>
<dbReference type="InParanoid" id="A0A6P7GPY4"/>
<evidence type="ECO:0000256" key="4">
    <source>
        <dbReference type="ARBA" id="ARBA00022603"/>
    </source>
</evidence>
<keyword evidence="11" id="KW-0804">Transcription</keyword>
<dbReference type="RefSeq" id="XP_028145825.1">
    <property type="nucleotide sequence ID" value="XM_028290024.1"/>
</dbReference>
<evidence type="ECO:0000256" key="9">
    <source>
        <dbReference type="ARBA" id="ARBA00023015"/>
    </source>
</evidence>
<dbReference type="GO" id="GO:0006391">
    <property type="term" value="P:transcription initiation at mitochondrial promoter"/>
    <property type="evidence" value="ECO:0007669"/>
    <property type="project" value="TreeGrafter"/>
</dbReference>
<evidence type="ECO:0000256" key="10">
    <source>
        <dbReference type="ARBA" id="ARBA00023128"/>
    </source>
</evidence>
<sequence length="409" mass="47448">MYQNSIFEFRKCYNGFSKTRRGYAKLIDLYFDKHPELSNIKKYIPNKYLSISSKVANEHLYLICVKTAKIIADHVIPFVKEDQIVAESNVGLGLITTELLEKGVKRVRMYETCPEFRVDLKSFDSAFPGRVELFTKNLFHLGRFSFLDKQDGINRVDILLKGVPKKAWTDDPSMTVVGTMPNLNFLKYLIKSLALQTGPSVHGRMQIFGIIREFDYKILTATPQDNLRIYQVASPLFQLMLDVEKLETFSRRIFLPWERCRGNKKLKNEDMVLVRMNFKKELPVSMDKILYLFFFLKQFYGTGNNRIIPTVEKWVPNSGLNVILPKLKHQEYYKDINIFTRFRDLTPPQILAVFKEVINIPSFESSPFTAMVENELIKSETVETSLADVALEKQITGDIGKLNLQDEFD</sequence>
<evidence type="ECO:0000256" key="2">
    <source>
        <dbReference type="ARBA" id="ARBA00018369"/>
    </source>
</evidence>
<dbReference type="PIRSF" id="PIRSF027833">
    <property type="entry name" value="MtTFB2"/>
    <property type="match status" value="1"/>
</dbReference>
<gene>
    <name evidence="15" type="primary">LOC114339379</name>
</gene>
<keyword evidence="3" id="KW-0698">rRNA processing</keyword>
<dbReference type="GO" id="GO:0003723">
    <property type="term" value="F:RNA binding"/>
    <property type="evidence" value="ECO:0007669"/>
    <property type="project" value="UniProtKB-KW"/>
</dbReference>
<name>A0A6P7GPY4_DIAVI</name>
<dbReference type="FunCoup" id="A0A6P7GPY4">
    <property type="interactions" value="367"/>
</dbReference>
<evidence type="ECO:0000256" key="11">
    <source>
        <dbReference type="ARBA" id="ARBA00023163"/>
    </source>
</evidence>
<keyword evidence="6" id="KW-0949">S-adenosyl-L-methionine</keyword>
<organism evidence="15">
    <name type="scientific">Diabrotica virgifera virgifera</name>
    <name type="common">western corn rootworm</name>
    <dbReference type="NCBI Taxonomy" id="50390"/>
    <lineage>
        <taxon>Eukaryota</taxon>
        <taxon>Metazoa</taxon>
        <taxon>Ecdysozoa</taxon>
        <taxon>Arthropoda</taxon>
        <taxon>Hexapoda</taxon>
        <taxon>Insecta</taxon>
        <taxon>Pterygota</taxon>
        <taxon>Neoptera</taxon>
        <taxon>Endopterygota</taxon>
        <taxon>Coleoptera</taxon>
        <taxon>Polyphaga</taxon>
        <taxon>Cucujiformia</taxon>
        <taxon>Chrysomeloidea</taxon>
        <taxon>Chrysomelidae</taxon>
        <taxon>Galerucinae</taxon>
        <taxon>Diabroticina</taxon>
        <taxon>Diabroticites</taxon>
        <taxon>Diabrotica</taxon>
    </lineage>
</organism>
<keyword evidence="4" id="KW-0489">Methyltransferase</keyword>
<reference evidence="15" key="1">
    <citation type="submission" date="2025-08" db="UniProtKB">
        <authorList>
            <consortium name="RefSeq"/>
        </authorList>
    </citation>
    <scope>IDENTIFICATION</scope>
    <source>
        <tissue evidence="15">Whole insect</tissue>
    </source>
</reference>
<keyword evidence="10" id="KW-0496">Mitochondrion</keyword>
<dbReference type="SUPFAM" id="SSF53335">
    <property type="entry name" value="S-adenosyl-L-methionine-dependent methyltransferases"/>
    <property type="match status" value="1"/>
</dbReference>
<dbReference type="GO" id="GO:0034246">
    <property type="term" value="F:mitochondrial transcription factor activity"/>
    <property type="evidence" value="ECO:0007669"/>
    <property type="project" value="TreeGrafter"/>
</dbReference>
<dbReference type="InterPro" id="IPR029063">
    <property type="entry name" value="SAM-dependent_MTases_sf"/>
</dbReference>
<dbReference type="GO" id="GO:0000179">
    <property type="term" value="F:rRNA (adenine-N6,N6-)-dimethyltransferase activity"/>
    <property type="evidence" value="ECO:0007669"/>
    <property type="project" value="TreeGrafter"/>
</dbReference>
<evidence type="ECO:0000256" key="1">
    <source>
        <dbReference type="ARBA" id="ARBA00004173"/>
    </source>
</evidence>
<evidence type="ECO:0000256" key="14">
    <source>
        <dbReference type="ARBA" id="ARBA00032796"/>
    </source>
</evidence>
<dbReference type="PANTHER" id="PTHR11727:SF13">
    <property type="entry name" value="DIMETHYLADENOSINE TRANSFERASE 2, MITOCHONDRIAL"/>
    <property type="match status" value="1"/>
</dbReference>
<comment type="subcellular location">
    <subcellularLocation>
        <location evidence="1">Mitochondrion</location>
    </subcellularLocation>
</comment>
<evidence type="ECO:0000256" key="5">
    <source>
        <dbReference type="ARBA" id="ARBA00022679"/>
    </source>
</evidence>
<keyword evidence="5 15" id="KW-0808">Transferase</keyword>
<evidence type="ECO:0000256" key="7">
    <source>
        <dbReference type="ARBA" id="ARBA00022884"/>
    </source>
</evidence>
<evidence type="ECO:0000256" key="6">
    <source>
        <dbReference type="ARBA" id="ARBA00022691"/>
    </source>
</evidence>
<keyword evidence="8" id="KW-0809">Transit peptide</keyword>
<protein>
    <recommendedName>
        <fullName evidence="2">Dimethyladenosine transferase 2, mitochondrial</fullName>
    </recommendedName>
    <alternativeName>
        <fullName evidence="12">Mitochondrial 12S rRNA dimethylase 2</fullName>
    </alternativeName>
    <alternativeName>
        <fullName evidence="13">Mitochondrial transcription factor B2</fullName>
    </alternativeName>
    <alternativeName>
        <fullName evidence="14">S-adenosylmethionine-6-N', N'-adenosyl(rRNA) dimethyltransferase 2</fullName>
    </alternativeName>
</protein>
<keyword evidence="7" id="KW-0694">RNA-binding</keyword>
<evidence type="ECO:0000256" key="13">
    <source>
        <dbReference type="ARBA" id="ARBA00031609"/>
    </source>
</evidence>
<dbReference type="GO" id="GO:0005759">
    <property type="term" value="C:mitochondrial matrix"/>
    <property type="evidence" value="ECO:0007669"/>
    <property type="project" value="TreeGrafter"/>
</dbReference>
<accession>A0A6P7GPY4</accession>
<dbReference type="AlphaFoldDB" id="A0A6P7GPY4"/>
<dbReference type="PANTHER" id="PTHR11727">
    <property type="entry name" value="DIMETHYLADENOSINE TRANSFERASE"/>
    <property type="match status" value="1"/>
</dbReference>